<dbReference type="InterPro" id="IPR005430">
    <property type="entry name" value="P_pili_tip_PapF"/>
</dbReference>
<dbReference type="Proteomes" id="UP000512115">
    <property type="component" value="Plasmid pRHBSTW-00814_2"/>
</dbReference>
<sequence length="179" mass="18810">MMLKRSRLAGLMAAGLLLTSAQVLAVDVPIKITGTIQIPPCQVNDGKTIVVDFGDVSAADVANDRNRRKVTVPVKCSYAQGTAYVKVTGSQLGSNTNVLKTDVDNFGIALYQGDGTTVKLVLGDGKHNGKDSIGYPIQTGLSGKENGTFTFTAIPFKEGNKELTAGAFTASANMSISYF</sequence>
<dbReference type="EMBL" id="CP056160">
    <property type="protein sequence ID" value="QLV04152.1"/>
    <property type="molecule type" value="Genomic_DNA"/>
</dbReference>
<evidence type="ECO:0000256" key="1">
    <source>
        <dbReference type="SAM" id="SignalP"/>
    </source>
</evidence>
<reference evidence="4 6" key="1">
    <citation type="submission" date="2020-06" db="EMBL/GenBank/DDBJ databases">
        <title>REHAB project genomes.</title>
        <authorList>
            <person name="Shaw L.P."/>
        </authorList>
    </citation>
    <scope>NUCLEOTIDE SEQUENCE [LARGE SCALE GENOMIC DNA]</scope>
    <source>
        <strain evidence="4 6">RHBSTW-00814</strain>
        <plasmid evidence="4">pRHBSTW-00814_2</plasmid>
        <plasmid evidence="6">prhbstw-00814_2</plasmid>
    </source>
</reference>
<dbReference type="GO" id="GO:0009289">
    <property type="term" value="C:pilus"/>
    <property type="evidence" value="ECO:0007669"/>
    <property type="project" value="InterPro"/>
</dbReference>
<keyword evidence="1" id="KW-0732">Signal</keyword>
<evidence type="ECO:0000313" key="3">
    <source>
        <dbReference type="EMBL" id="QLV01819.1"/>
    </source>
</evidence>
<feature type="chain" id="PRO_5033911588" evidence="1">
    <location>
        <begin position="26"/>
        <end position="179"/>
    </location>
</feature>
<dbReference type="SUPFAM" id="SSF49401">
    <property type="entry name" value="Bacterial adhesins"/>
    <property type="match status" value="1"/>
</dbReference>
<dbReference type="InterPro" id="IPR000259">
    <property type="entry name" value="Adhesion_dom_fimbrial"/>
</dbReference>
<organism evidence="4 6">
    <name type="scientific">Escherichia marmotae</name>
    <dbReference type="NCBI Taxonomy" id="1499973"/>
    <lineage>
        <taxon>Bacteria</taxon>
        <taxon>Pseudomonadati</taxon>
        <taxon>Pseudomonadota</taxon>
        <taxon>Gammaproteobacteria</taxon>
        <taxon>Enterobacterales</taxon>
        <taxon>Enterobacteriaceae</taxon>
        <taxon>Escherichia</taxon>
    </lineage>
</organism>
<protein>
    <submittedName>
        <fullName evidence="4">Fimbrial protein</fullName>
    </submittedName>
</protein>
<dbReference type="PANTHER" id="PTHR33420:SF34">
    <property type="entry name" value="MINOR FIMBRIAL SUBUNIT"/>
    <property type="match status" value="1"/>
</dbReference>
<dbReference type="InterPro" id="IPR050263">
    <property type="entry name" value="Bact_Fimbrial_Adh_Pro"/>
</dbReference>
<dbReference type="EMBL" id="CP056160">
    <property type="protein sequence ID" value="QLV04199.1"/>
    <property type="molecule type" value="Genomic_DNA"/>
</dbReference>
<feature type="signal peptide" evidence="1">
    <location>
        <begin position="1"/>
        <end position="25"/>
    </location>
</feature>
<name>A0A7H9KDW6_9ESCH</name>
<evidence type="ECO:0000259" key="2">
    <source>
        <dbReference type="Pfam" id="PF00419"/>
    </source>
</evidence>
<dbReference type="AlphaFoldDB" id="A0A7H9KDW6"/>
<feature type="domain" description="Fimbrial-type adhesion" evidence="2">
    <location>
        <begin position="30"/>
        <end position="178"/>
    </location>
</feature>
<dbReference type="Proteomes" id="UP000512115">
    <property type="component" value="Chromosome"/>
</dbReference>
<geneLocation type="plasmid" evidence="4">
    <name>pRHBSTW-00814_2</name>
</geneLocation>
<dbReference type="RefSeq" id="WP_181474090.1">
    <property type="nucleotide sequence ID" value="NZ_CP056159.1"/>
</dbReference>
<evidence type="ECO:0000313" key="4">
    <source>
        <dbReference type="EMBL" id="QLV04152.1"/>
    </source>
</evidence>
<dbReference type="PRINTS" id="PR01613">
    <property type="entry name" value="FIMBRIALPAPF"/>
</dbReference>
<evidence type="ECO:0000313" key="5">
    <source>
        <dbReference type="EMBL" id="QLV04199.1"/>
    </source>
</evidence>
<dbReference type="InterPro" id="IPR008966">
    <property type="entry name" value="Adhesion_dom_sf"/>
</dbReference>
<keyword evidence="4" id="KW-0614">Plasmid</keyword>
<dbReference type="Gene3D" id="2.60.40.1090">
    <property type="entry name" value="Fimbrial-type adhesion domain"/>
    <property type="match status" value="1"/>
</dbReference>
<gene>
    <name evidence="3" type="ORF">HV284_12395</name>
    <name evidence="4" type="ORF">HV284_24155</name>
    <name evidence="5" type="ORF">HV284_24475</name>
</gene>
<accession>A0A7H9KDW6</accession>
<dbReference type="Pfam" id="PF00419">
    <property type="entry name" value="Fimbrial"/>
    <property type="match status" value="1"/>
</dbReference>
<dbReference type="PANTHER" id="PTHR33420">
    <property type="entry name" value="FIMBRIAL SUBUNIT ELFA-RELATED"/>
    <property type="match status" value="1"/>
</dbReference>
<proteinExistence type="predicted"/>
<dbReference type="InterPro" id="IPR036937">
    <property type="entry name" value="Adhesion_dom_fimbrial_sf"/>
</dbReference>
<evidence type="ECO:0000313" key="6">
    <source>
        <dbReference type="Proteomes" id="UP000512115"/>
    </source>
</evidence>
<dbReference type="GO" id="GO:0043709">
    <property type="term" value="P:cell adhesion involved in single-species biofilm formation"/>
    <property type="evidence" value="ECO:0007669"/>
    <property type="project" value="TreeGrafter"/>
</dbReference>
<geneLocation type="plasmid" evidence="6">
    <name>prhbstw-00814_2</name>
</geneLocation>
<dbReference type="EMBL" id="CP056159">
    <property type="protein sequence ID" value="QLV01819.1"/>
    <property type="molecule type" value="Genomic_DNA"/>
</dbReference>